<dbReference type="EMBL" id="AUZM01000085">
    <property type="protein sequence ID" value="ERT04683.1"/>
    <property type="molecule type" value="Genomic_DNA"/>
</dbReference>
<dbReference type="Proteomes" id="UP000017127">
    <property type="component" value="Unassembled WGS sequence"/>
</dbReference>
<keyword evidence="2" id="KW-1185">Reference proteome</keyword>
<evidence type="ECO:0000313" key="1">
    <source>
        <dbReference type="EMBL" id="ERT04683.1"/>
    </source>
</evidence>
<organism evidence="1 2">
    <name type="scientific">Lyngbya aestuarii BL J</name>
    <dbReference type="NCBI Taxonomy" id="1348334"/>
    <lineage>
        <taxon>Bacteria</taxon>
        <taxon>Bacillati</taxon>
        <taxon>Cyanobacteriota</taxon>
        <taxon>Cyanophyceae</taxon>
        <taxon>Oscillatoriophycideae</taxon>
        <taxon>Oscillatoriales</taxon>
        <taxon>Microcoleaceae</taxon>
        <taxon>Lyngbya</taxon>
    </lineage>
</organism>
<accession>U7QA31</accession>
<sequence>MRLTIEKVSNSVIVSSQVKDNSNDLPPLWIKQVGLEWFYFVVCRILSTVE</sequence>
<comment type="caution">
    <text evidence="1">The sequence shown here is derived from an EMBL/GenBank/DDBJ whole genome shotgun (WGS) entry which is preliminary data.</text>
</comment>
<dbReference type="AlphaFoldDB" id="U7QA31"/>
<evidence type="ECO:0000313" key="2">
    <source>
        <dbReference type="Proteomes" id="UP000017127"/>
    </source>
</evidence>
<proteinExistence type="predicted"/>
<protein>
    <submittedName>
        <fullName evidence="1">Uncharacterized protein</fullName>
    </submittedName>
</protein>
<name>U7QA31_9CYAN</name>
<gene>
    <name evidence="1" type="ORF">M595_5370</name>
</gene>
<reference evidence="1 2" key="1">
    <citation type="journal article" date="2013" name="Front. Microbiol.">
        <title>Comparative genomic analyses of the cyanobacterium, Lyngbya aestuarii BL J, a powerful hydrogen producer.</title>
        <authorList>
            <person name="Kothari A."/>
            <person name="Vaughn M."/>
            <person name="Garcia-Pichel F."/>
        </authorList>
    </citation>
    <scope>NUCLEOTIDE SEQUENCE [LARGE SCALE GENOMIC DNA]</scope>
    <source>
        <strain evidence="1 2">BL J</strain>
    </source>
</reference>